<organism evidence="1 2">
    <name type="scientific">Linnemannia exigua</name>
    <dbReference type="NCBI Taxonomy" id="604196"/>
    <lineage>
        <taxon>Eukaryota</taxon>
        <taxon>Fungi</taxon>
        <taxon>Fungi incertae sedis</taxon>
        <taxon>Mucoromycota</taxon>
        <taxon>Mortierellomycotina</taxon>
        <taxon>Mortierellomycetes</taxon>
        <taxon>Mortierellales</taxon>
        <taxon>Mortierellaceae</taxon>
        <taxon>Linnemannia</taxon>
    </lineage>
</organism>
<dbReference type="EMBL" id="JAAAIL010000352">
    <property type="protein sequence ID" value="KAG0276632.1"/>
    <property type="molecule type" value="Genomic_DNA"/>
</dbReference>
<evidence type="ECO:0000313" key="1">
    <source>
        <dbReference type="EMBL" id="KAG0276632.1"/>
    </source>
</evidence>
<evidence type="ECO:0000313" key="2">
    <source>
        <dbReference type="Proteomes" id="UP001194580"/>
    </source>
</evidence>
<proteinExistence type="predicted"/>
<comment type="caution">
    <text evidence="1">The sequence shown here is derived from an EMBL/GenBank/DDBJ whole genome shotgun (WGS) entry which is preliminary data.</text>
</comment>
<gene>
    <name evidence="1" type="ORF">BGZ95_007276</name>
</gene>
<protein>
    <submittedName>
        <fullName evidence="1">Uncharacterized protein</fullName>
    </submittedName>
</protein>
<name>A0AAD4DHF8_9FUNG</name>
<dbReference type="AlphaFoldDB" id="A0AAD4DHF8"/>
<sequence>MTGLGTALALHPRIVSVAVNRLEVERSLLLNEALVDGISGDSGGDFQGSTDAAS</sequence>
<dbReference type="Proteomes" id="UP001194580">
    <property type="component" value="Unassembled WGS sequence"/>
</dbReference>
<accession>A0AAD4DHF8</accession>
<reference evidence="1" key="1">
    <citation type="journal article" date="2020" name="Fungal Divers.">
        <title>Resolving the Mortierellaceae phylogeny through synthesis of multi-gene phylogenetics and phylogenomics.</title>
        <authorList>
            <person name="Vandepol N."/>
            <person name="Liber J."/>
            <person name="Desiro A."/>
            <person name="Na H."/>
            <person name="Kennedy M."/>
            <person name="Barry K."/>
            <person name="Grigoriev I.V."/>
            <person name="Miller A.N."/>
            <person name="O'Donnell K."/>
            <person name="Stajich J.E."/>
            <person name="Bonito G."/>
        </authorList>
    </citation>
    <scope>NUCLEOTIDE SEQUENCE</scope>
    <source>
        <strain evidence="1">NRRL 28262</strain>
    </source>
</reference>
<keyword evidence="2" id="KW-1185">Reference proteome</keyword>